<evidence type="ECO:0000256" key="6">
    <source>
        <dbReference type="ARBA" id="ARBA00022729"/>
    </source>
</evidence>
<evidence type="ECO:0000256" key="7">
    <source>
        <dbReference type="ARBA" id="ARBA00022824"/>
    </source>
</evidence>
<evidence type="ECO:0000256" key="5">
    <source>
        <dbReference type="ARBA" id="ARBA00022692"/>
    </source>
</evidence>
<dbReference type="GO" id="GO:0005789">
    <property type="term" value="C:endoplasmic reticulum membrane"/>
    <property type="evidence" value="ECO:0007669"/>
    <property type="project" value="UniProtKB-SubCell"/>
</dbReference>
<protein>
    <recommendedName>
        <fullName evidence="4">Protein ROT1</fullName>
    </recommendedName>
    <alternativeName>
        <fullName evidence="3">Protein rot1</fullName>
    </alternativeName>
</protein>
<comment type="subcellular location">
    <subcellularLocation>
        <location evidence="1">Endoplasmic reticulum membrane</location>
        <topology evidence="1">Single-pass type I membrane protein</topology>
    </subcellularLocation>
</comment>
<feature type="signal peptide" evidence="10">
    <location>
        <begin position="1"/>
        <end position="17"/>
    </location>
</feature>
<dbReference type="GeneID" id="38782263"/>
<dbReference type="Proteomes" id="UP000287166">
    <property type="component" value="Unassembled WGS sequence"/>
</dbReference>
<evidence type="ECO:0000256" key="1">
    <source>
        <dbReference type="ARBA" id="ARBA00004115"/>
    </source>
</evidence>
<evidence type="ECO:0000256" key="8">
    <source>
        <dbReference type="ARBA" id="ARBA00022989"/>
    </source>
</evidence>
<dbReference type="InterPro" id="IPR019623">
    <property type="entry name" value="Rot1"/>
</dbReference>
<keyword evidence="7" id="KW-0256">Endoplasmic reticulum</keyword>
<dbReference type="AlphaFoldDB" id="A0A401GT08"/>
<keyword evidence="12" id="KW-1185">Reference proteome</keyword>
<dbReference type="PANTHER" id="PTHR28090">
    <property type="entry name" value="PROTEIN ROT1"/>
    <property type="match status" value="1"/>
</dbReference>
<sequence length="232" mass="24608">MFLTPLLALLLAVPALAQDIILDAGHNVTTLSGTWASGSGNVVTGPQFANPANQTFNYPSTTGVSYSFTDDGFYEIARYRFNGNGTQPTCIVGVINWCHGEYVLAPNGSILMTPFGDGFQQIQDPCGAVSKFIQSYNDTETYQSWSIYQDPALGYQLQLFQFDGTPMPQQSLVSTTPNMLPTQALRNVSSGSLTVQADLAVNAGDRIRALGPRSIGGLVSAVAAVGIASAIL</sequence>
<evidence type="ECO:0000256" key="2">
    <source>
        <dbReference type="ARBA" id="ARBA00007149"/>
    </source>
</evidence>
<evidence type="ECO:0000313" key="11">
    <source>
        <dbReference type="EMBL" id="GBE85346.1"/>
    </source>
</evidence>
<evidence type="ECO:0000313" key="12">
    <source>
        <dbReference type="Proteomes" id="UP000287166"/>
    </source>
</evidence>
<accession>A0A401GT08</accession>
<keyword evidence="9" id="KW-0472">Membrane</keyword>
<dbReference type="Pfam" id="PF10681">
    <property type="entry name" value="Rot1"/>
    <property type="match status" value="1"/>
</dbReference>
<dbReference type="STRING" id="139825.A0A401GT08"/>
<dbReference type="InParanoid" id="A0A401GT08"/>
<dbReference type="OrthoDB" id="5327821at2759"/>
<gene>
    <name evidence="11" type="ORF">SCP_0705330</name>
</gene>
<evidence type="ECO:0000256" key="3">
    <source>
        <dbReference type="ARBA" id="ARBA00016195"/>
    </source>
</evidence>
<keyword evidence="8" id="KW-1133">Transmembrane helix</keyword>
<dbReference type="GO" id="GO:0006458">
    <property type="term" value="P:'de novo' protein folding"/>
    <property type="evidence" value="ECO:0007669"/>
    <property type="project" value="InterPro"/>
</dbReference>
<evidence type="ECO:0000256" key="9">
    <source>
        <dbReference type="ARBA" id="ARBA00023136"/>
    </source>
</evidence>
<keyword evidence="5" id="KW-0812">Transmembrane</keyword>
<name>A0A401GT08_9APHY</name>
<dbReference type="FunCoup" id="A0A401GT08">
    <property type="interactions" value="68"/>
</dbReference>
<comment type="similarity">
    <text evidence="2">Belongs to the ROT1 family.</text>
</comment>
<dbReference type="RefSeq" id="XP_027616259.1">
    <property type="nucleotide sequence ID" value="XM_027760458.1"/>
</dbReference>
<reference evidence="11 12" key="1">
    <citation type="journal article" date="2018" name="Sci. Rep.">
        <title>Genome sequence of the cauliflower mushroom Sparassis crispa (Hanabiratake) and its association with beneficial usage.</title>
        <authorList>
            <person name="Kiyama R."/>
            <person name="Furutani Y."/>
            <person name="Kawaguchi K."/>
            <person name="Nakanishi T."/>
        </authorList>
    </citation>
    <scope>NUCLEOTIDE SEQUENCE [LARGE SCALE GENOMIC DNA]</scope>
</reference>
<dbReference type="EMBL" id="BFAD01000007">
    <property type="protein sequence ID" value="GBE85346.1"/>
    <property type="molecule type" value="Genomic_DNA"/>
</dbReference>
<evidence type="ECO:0000256" key="10">
    <source>
        <dbReference type="SAM" id="SignalP"/>
    </source>
</evidence>
<evidence type="ECO:0000256" key="4">
    <source>
        <dbReference type="ARBA" id="ARBA00017291"/>
    </source>
</evidence>
<proteinExistence type="inferred from homology"/>
<comment type="caution">
    <text evidence="11">The sequence shown here is derived from an EMBL/GenBank/DDBJ whole genome shotgun (WGS) entry which is preliminary data.</text>
</comment>
<dbReference type="PANTHER" id="PTHR28090:SF1">
    <property type="entry name" value="PROTEIN ROT1"/>
    <property type="match status" value="1"/>
</dbReference>
<dbReference type="GO" id="GO:0051082">
    <property type="term" value="F:unfolded protein binding"/>
    <property type="evidence" value="ECO:0007669"/>
    <property type="project" value="TreeGrafter"/>
</dbReference>
<feature type="chain" id="PRO_5019045782" description="Protein ROT1" evidence="10">
    <location>
        <begin position="18"/>
        <end position="232"/>
    </location>
</feature>
<organism evidence="11 12">
    <name type="scientific">Sparassis crispa</name>
    <dbReference type="NCBI Taxonomy" id="139825"/>
    <lineage>
        <taxon>Eukaryota</taxon>
        <taxon>Fungi</taxon>
        <taxon>Dikarya</taxon>
        <taxon>Basidiomycota</taxon>
        <taxon>Agaricomycotina</taxon>
        <taxon>Agaricomycetes</taxon>
        <taxon>Polyporales</taxon>
        <taxon>Sparassidaceae</taxon>
        <taxon>Sparassis</taxon>
    </lineage>
</organism>
<keyword evidence="6 10" id="KW-0732">Signal</keyword>